<reference evidence="1 2" key="1">
    <citation type="submission" date="2015-04" db="EMBL/GenBank/DDBJ databases">
        <authorList>
            <person name="Syromyatnikov M.Y."/>
            <person name="Popov V.N."/>
        </authorList>
    </citation>
    <scope>NUCLEOTIDE SEQUENCE [LARGE SCALE GENOMIC DNA]</scope>
</reference>
<dbReference type="EMBL" id="CVRI01000067">
    <property type="protein sequence ID" value="CRL06782.1"/>
    <property type="molecule type" value="Genomic_DNA"/>
</dbReference>
<sequence length="64" mass="7402">MQCQIVFQTWKENDESCAMNENRSGLNIQHVLLLLHLTVAIQDKSFFFRHIRSNDKQQAGALKG</sequence>
<dbReference type="AlphaFoldDB" id="A0A1J1J5N0"/>
<name>A0A1J1J5N0_9DIPT</name>
<keyword evidence="2" id="KW-1185">Reference proteome</keyword>
<proteinExistence type="predicted"/>
<gene>
    <name evidence="1" type="ORF">CLUMA_CG019757</name>
</gene>
<evidence type="ECO:0000313" key="1">
    <source>
        <dbReference type="EMBL" id="CRL06782.1"/>
    </source>
</evidence>
<dbReference type="Proteomes" id="UP000183832">
    <property type="component" value="Unassembled WGS sequence"/>
</dbReference>
<accession>A0A1J1J5N0</accession>
<evidence type="ECO:0000313" key="2">
    <source>
        <dbReference type="Proteomes" id="UP000183832"/>
    </source>
</evidence>
<protein>
    <submittedName>
        <fullName evidence="1">CLUMA_CG019757, isoform A</fullName>
    </submittedName>
</protein>
<organism evidence="1 2">
    <name type="scientific">Clunio marinus</name>
    <dbReference type="NCBI Taxonomy" id="568069"/>
    <lineage>
        <taxon>Eukaryota</taxon>
        <taxon>Metazoa</taxon>
        <taxon>Ecdysozoa</taxon>
        <taxon>Arthropoda</taxon>
        <taxon>Hexapoda</taxon>
        <taxon>Insecta</taxon>
        <taxon>Pterygota</taxon>
        <taxon>Neoptera</taxon>
        <taxon>Endopterygota</taxon>
        <taxon>Diptera</taxon>
        <taxon>Nematocera</taxon>
        <taxon>Chironomoidea</taxon>
        <taxon>Chironomidae</taxon>
        <taxon>Clunio</taxon>
    </lineage>
</organism>